<evidence type="ECO:0000256" key="9">
    <source>
        <dbReference type="ARBA" id="ARBA00023033"/>
    </source>
</evidence>
<evidence type="ECO:0000256" key="11">
    <source>
        <dbReference type="PIRSR" id="PIRSR602403-1"/>
    </source>
</evidence>
<dbReference type="InterPro" id="IPR002403">
    <property type="entry name" value="Cyt_P450_E_grp-IV"/>
</dbReference>
<evidence type="ECO:0000256" key="3">
    <source>
        <dbReference type="ARBA" id="ARBA00010617"/>
    </source>
</evidence>
<dbReference type="InterPro" id="IPR036396">
    <property type="entry name" value="Cyt_P450_sf"/>
</dbReference>
<dbReference type="PRINTS" id="PR00465">
    <property type="entry name" value="EP450IV"/>
</dbReference>
<dbReference type="OMA" id="MHIAFPL"/>
<keyword evidence="12" id="KW-0560">Oxidoreductase</keyword>
<keyword evidence="5" id="KW-0812">Transmembrane</keyword>
<evidence type="ECO:0000256" key="5">
    <source>
        <dbReference type="ARBA" id="ARBA00022692"/>
    </source>
</evidence>
<keyword evidence="14" id="KW-1185">Reference proteome</keyword>
<dbReference type="Gene3D" id="1.10.630.10">
    <property type="entry name" value="Cytochrome P450"/>
    <property type="match status" value="1"/>
</dbReference>
<dbReference type="SUPFAM" id="SSF48264">
    <property type="entry name" value="Cytochrome P450"/>
    <property type="match status" value="1"/>
</dbReference>
<dbReference type="AlphaFoldDB" id="A0A168RC87"/>
<keyword evidence="4 11" id="KW-0349">Heme</keyword>
<dbReference type="OrthoDB" id="1844152at2759"/>
<dbReference type="PROSITE" id="PS00086">
    <property type="entry name" value="CYTOCHROME_P450"/>
    <property type="match status" value="1"/>
</dbReference>
<keyword evidence="6 11" id="KW-0479">Metal-binding</keyword>
<dbReference type="CDD" id="cd11041">
    <property type="entry name" value="CYP503A1-like"/>
    <property type="match status" value="1"/>
</dbReference>
<keyword evidence="10" id="KW-0472">Membrane</keyword>
<dbReference type="GO" id="GO:0004497">
    <property type="term" value="F:monooxygenase activity"/>
    <property type="evidence" value="ECO:0007669"/>
    <property type="project" value="UniProtKB-KW"/>
</dbReference>
<evidence type="ECO:0000256" key="7">
    <source>
        <dbReference type="ARBA" id="ARBA00022989"/>
    </source>
</evidence>
<evidence type="ECO:0000256" key="2">
    <source>
        <dbReference type="ARBA" id="ARBA00004370"/>
    </source>
</evidence>
<keyword evidence="8 11" id="KW-0408">Iron</keyword>
<dbReference type="GO" id="GO:0016020">
    <property type="term" value="C:membrane"/>
    <property type="evidence" value="ECO:0007669"/>
    <property type="project" value="UniProtKB-SubCell"/>
</dbReference>
<name>A0A168RC87_ABSGL</name>
<evidence type="ECO:0000256" key="4">
    <source>
        <dbReference type="ARBA" id="ARBA00022617"/>
    </source>
</evidence>
<dbReference type="STRING" id="4829.A0A168RC87"/>
<evidence type="ECO:0000256" key="8">
    <source>
        <dbReference type="ARBA" id="ARBA00023004"/>
    </source>
</evidence>
<protein>
    <recommendedName>
        <fullName evidence="15">Cytochrome P450</fullName>
    </recommendedName>
</protein>
<sequence>MLTQYIHNFINNFDQKKTMDQLQSVASTKEGVIGLATAALLMSTVAVYKSTRNDRGCPQVPNQSFLWGSTPEYRKDPAAFIQKWEKELGPVYGAYLFGQYTTVVSGHQVREIFLNDDFDFIAGIRRDFDTNLLANGGDLKDLPTHKFAGSIKKNLSPKLPFYTGRVIEHLKIGLKEFCGDVPDEGMEFDHVYPLVQHMVAKASASVFVGPELAKNEQLIDSFKNMVLEVGSELGPKPYLEFFPNLMRLRMWFIGKTSKKVKRHRDQLCAALKPQVEYRLNAMKENDSNWDRPVSKGQDFLQDILESGDIPAHVDPTEHCCDWVTQIIFAALHTTSENGTLSFYRLLDNPQVLEDLMEEQNQVLEEAGYDKTVGPEVFTREILNKFVKMDSVIRETSRLRNDYIGLPHLNTSNKTITLSGGAMIHAGERAYVNFYSNHRDENIQKMSDDLTTFKPYRFVNQDKNSTKIGEDFIFFGMGKHACPGRWFAIQEIKTIIAMMIRSYQLSALGPVTFPTSDYSRIPYGRFKIVPRK</sequence>
<comment type="subcellular location">
    <subcellularLocation>
        <location evidence="2">Membrane</location>
    </subcellularLocation>
</comment>
<dbReference type="PANTHER" id="PTHR46206:SF5">
    <property type="entry name" value="P450, PUTATIVE (EUROFUNG)-RELATED"/>
    <property type="match status" value="1"/>
</dbReference>
<evidence type="ECO:0008006" key="15">
    <source>
        <dbReference type="Google" id="ProtNLM"/>
    </source>
</evidence>
<evidence type="ECO:0000256" key="10">
    <source>
        <dbReference type="ARBA" id="ARBA00023136"/>
    </source>
</evidence>
<dbReference type="Pfam" id="PF00067">
    <property type="entry name" value="p450"/>
    <property type="match status" value="1"/>
</dbReference>
<gene>
    <name evidence="13" type="primary">ABSGL_12377.1 scaffold 12745</name>
</gene>
<reference evidence="13" key="1">
    <citation type="submission" date="2016-04" db="EMBL/GenBank/DDBJ databases">
        <authorList>
            <person name="Evans L.H."/>
            <person name="Alamgir A."/>
            <person name="Owens N."/>
            <person name="Weber N.D."/>
            <person name="Virtaneva K."/>
            <person name="Barbian K."/>
            <person name="Babar A."/>
            <person name="Rosenke K."/>
        </authorList>
    </citation>
    <scope>NUCLEOTIDE SEQUENCE [LARGE SCALE GENOMIC DNA]</scope>
    <source>
        <strain evidence="13">CBS 101.48</strain>
    </source>
</reference>
<dbReference type="GO" id="GO:0020037">
    <property type="term" value="F:heme binding"/>
    <property type="evidence" value="ECO:0007669"/>
    <property type="project" value="InterPro"/>
</dbReference>
<evidence type="ECO:0000313" key="13">
    <source>
        <dbReference type="EMBL" id="SAM06488.1"/>
    </source>
</evidence>
<evidence type="ECO:0000256" key="1">
    <source>
        <dbReference type="ARBA" id="ARBA00001971"/>
    </source>
</evidence>
<evidence type="ECO:0000256" key="12">
    <source>
        <dbReference type="RuleBase" id="RU000461"/>
    </source>
</evidence>
<keyword evidence="7" id="KW-1133">Transmembrane helix</keyword>
<keyword evidence="9 12" id="KW-0503">Monooxygenase</keyword>
<evidence type="ECO:0000313" key="14">
    <source>
        <dbReference type="Proteomes" id="UP000078561"/>
    </source>
</evidence>
<feature type="binding site" description="axial binding residue" evidence="11">
    <location>
        <position position="481"/>
    </location>
    <ligand>
        <name>heme</name>
        <dbReference type="ChEBI" id="CHEBI:30413"/>
    </ligand>
    <ligandPart>
        <name>Fe</name>
        <dbReference type="ChEBI" id="CHEBI:18248"/>
    </ligandPart>
</feature>
<dbReference type="EMBL" id="LT554591">
    <property type="protein sequence ID" value="SAM06488.1"/>
    <property type="molecule type" value="Genomic_DNA"/>
</dbReference>
<dbReference type="PANTHER" id="PTHR46206">
    <property type="entry name" value="CYTOCHROME P450"/>
    <property type="match status" value="1"/>
</dbReference>
<dbReference type="Proteomes" id="UP000078561">
    <property type="component" value="Unassembled WGS sequence"/>
</dbReference>
<dbReference type="InParanoid" id="A0A168RC87"/>
<dbReference type="GO" id="GO:0016705">
    <property type="term" value="F:oxidoreductase activity, acting on paired donors, with incorporation or reduction of molecular oxygen"/>
    <property type="evidence" value="ECO:0007669"/>
    <property type="project" value="InterPro"/>
</dbReference>
<dbReference type="InterPro" id="IPR017972">
    <property type="entry name" value="Cyt_P450_CS"/>
</dbReference>
<proteinExistence type="inferred from homology"/>
<organism evidence="13">
    <name type="scientific">Absidia glauca</name>
    <name type="common">Pin mould</name>
    <dbReference type="NCBI Taxonomy" id="4829"/>
    <lineage>
        <taxon>Eukaryota</taxon>
        <taxon>Fungi</taxon>
        <taxon>Fungi incertae sedis</taxon>
        <taxon>Mucoromycota</taxon>
        <taxon>Mucoromycotina</taxon>
        <taxon>Mucoromycetes</taxon>
        <taxon>Mucorales</taxon>
        <taxon>Cunninghamellaceae</taxon>
        <taxon>Absidia</taxon>
    </lineage>
</organism>
<comment type="cofactor">
    <cofactor evidence="1 11">
        <name>heme</name>
        <dbReference type="ChEBI" id="CHEBI:30413"/>
    </cofactor>
</comment>
<dbReference type="GO" id="GO:0005506">
    <property type="term" value="F:iron ion binding"/>
    <property type="evidence" value="ECO:0007669"/>
    <property type="project" value="InterPro"/>
</dbReference>
<accession>A0A168RC87</accession>
<evidence type="ECO:0000256" key="6">
    <source>
        <dbReference type="ARBA" id="ARBA00022723"/>
    </source>
</evidence>
<dbReference type="InterPro" id="IPR001128">
    <property type="entry name" value="Cyt_P450"/>
</dbReference>
<comment type="similarity">
    <text evidence="3 12">Belongs to the cytochrome P450 family.</text>
</comment>